<accession>A0ABU2SXT7</accession>
<dbReference type="EMBL" id="JAVRFI010000027">
    <property type="protein sequence ID" value="MDT0453184.1"/>
    <property type="molecule type" value="Genomic_DNA"/>
</dbReference>
<keyword evidence="2" id="KW-1185">Reference proteome</keyword>
<dbReference type="Pfam" id="PF18616">
    <property type="entry name" value="CdiI_3"/>
    <property type="match status" value="1"/>
</dbReference>
<dbReference type="InterPro" id="IPR040547">
    <property type="entry name" value="CdiI"/>
</dbReference>
<evidence type="ECO:0000313" key="1">
    <source>
        <dbReference type="EMBL" id="MDT0453184.1"/>
    </source>
</evidence>
<comment type="caution">
    <text evidence="1">The sequence shown here is derived from an EMBL/GenBank/DDBJ whole genome shotgun (WGS) entry which is preliminary data.</text>
</comment>
<gene>
    <name evidence="1" type="ORF">RM609_29495</name>
</gene>
<dbReference type="Proteomes" id="UP001180531">
    <property type="component" value="Unassembled WGS sequence"/>
</dbReference>
<evidence type="ECO:0000313" key="2">
    <source>
        <dbReference type="Proteomes" id="UP001180531"/>
    </source>
</evidence>
<protein>
    <submittedName>
        <fullName evidence="1">Contact-dependent growth inhibition system immunity protein</fullName>
    </submittedName>
</protein>
<dbReference type="RefSeq" id="WP_311614825.1">
    <property type="nucleotide sequence ID" value="NZ_JAVRFI010000027.1"/>
</dbReference>
<dbReference type="CDD" id="cd20691">
    <property type="entry name" value="CdiI_EC536-like"/>
    <property type="match status" value="1"/>
</dbReference>
<proteinExistence type="predicted"/>
<sequence>MRIGGGLVGCRWEQIERAAAWQNEEVARWGLSEVLMRDNEQVSRFVNGSRSLEEIEGVRWPAPPADATRLVATAHALRRKPISVLGPEDLRLLISQDVGLLHLLPSAVELLRADPMVEGDLYEGDLLSAVLTRGREAWAGVPGTARELRTIVSGLVDLSPGLRREADDFLAVVAGL</sequence>
<reference evidence="1" key="1">
    <citation type="submission" date="2024-05" db="EMBL/GenBank/DDBJ databases">
        <title>30 novel species of actinomycetes from the DSMZ collection.</title>
        <authorList>
            <person name="Nouioui I."/>
        </authorList>
    </citation>
    <scope>NUCLEOTIDE SEQUENCE</scope>
    <source>
        <strain evidence="1">DSM 40473</strain>
    </source>
</reference>
<organism evidence="1 2">
    <name type="scientific">Streptomyces hesseae</name>
    <dbReference type="NCBI Taxonomy" id="3075519"/>
    <lineage>
        <taxon>Bacteria</taxon>
        <taxon>Bacillati</taxon>
        <taxon>Actinomycetota</taxon>
        <taxon>Actinomycetes</taxon>
        <taxon>Kitasatosporales</taxon>
        <taxon>Streptomycetaceae</taxon>
        <taxon>Streptomyces</taxon>
    </lineage>
</organism>
<name>A0ABU2SXT7_9ACTN</name>